<dbReference type="EMBL" id="FOHN01000009">
    <property type="protein sequence ID" value="SET16755.1"/>
    <property type="molecule type" value="Genomic_DNA"/>
</dbReference>
<organism evidence="2 3">
    <name type="scientific">[Clostridium] polysaccharolyticum</name>
    <dbReference type="NCBI Taxonomy" id="29364"/>
    <lineage>
        <taxon>Bacteria</taxon>
        <taxon>Bacillati</taxon>
        <taxon>Bacillota</taxon>
        <taxon>Clostridia</taxon>
        <taxon>Lachnospirales</taxon>
        <taxon>Lachnospiraceae</taxon>
    </lineage>
</organism>
<dbReference type="STRING" id="29364.SAMN04487772_109109"/>
<dbReference type="AlphaFoldDB" id="A0A1I0CB68"/>
<keyword evidence="2" id="KW-0378">Hydrolase</keyword>
<name>A0A1I0CB68_9FIRM</name>
<keyword evidence="3" id="KW-1185">Reference proteome</keyword>
<keyword evidence="2" id="KW-0540">Nuclease</keyword>
<evidence type="ECO:0000313" key="3">
    <source>
        <dbReference type="Proteomes" id="UP000199800"/>
    </source>
</evidence>
<sequence length="204" mass="21252">MLKTAGKGVTIAAKEAPEGIKGAEKAVVKKGEKIKDATVKGGKKTEKAVKENVSEAKRAAGTVHKGGSGLVKYRELDSLGRTTGVEAVITPDMIGTGSPAKSSIKPAGFGGQAQGHARGHLLGNQLGGSGSDPRNLMTIYQNPVNHPVMSSIEANVRKAVEGGQIVNYKVTPIYNGNNLIPRGITIQATGDNGFYIYQTMLNGK</sequence>
<dbReference type="OrthoDB" id="9783680at2"/>
<dbReference type="InterPro" id="IPR044929">
    <property type="entry name" value="DNA/RNA_non-sp_Endonuclease_sf"/>
</dbReference>
<dbReference type="RefSeq" id="WP_092477714.1">
    <property type="nucleotide sequence ID" value="NZ_FOHN01000009.1"/>
</dbReference>
<dbReference type="GO" id="GO:0004519">
    <property type="term" value="F:endonuclease activity"/>
    <property type="evidence" value="ECO:0007669"/>
    <property type="project" value="UniProtKB-KW"/>
</dbReference>
<protein>
    <submittedName>
        <fullName evidence="2">DNA/RNA non-specific endonuclease</fullName>
    </submittedName>
</protein>
<accession>A0A1I0CB68</accession>
<dbReference type="InterPro" id="IPR044927">
    <property type="entry name" value="Endonuclea_NS_2"/>
</dbReference>
<proteinExistence type="predicted"/>
<gene>
    <name evidence="2" type="ORF">SAMN04487772_109109</name>
</gene>
<feature type="domain" description="Type VII secretion system protein EssD-like" evidence="1">
    <location>
        <begin position="72"/>
        <end position="189"/>
    </location>
</feature>
<reference evidence="2 3" key="1">
    <citation type="submission" date="2016-10" db="EMBL/GenBank/DDBJ databases">
        <authorList>
            <person name="de Groot N.N."/>
        </authorList>
    </citation>
    <scope>NUCLEOTIDE SEQUENCE [LARGE SCALE GENOMIC DNA]</scope>
    <source>
        <strain evidence="2 3">DSM 1801</strain>
    </source>
</reference>
<keyword evidence="2" id="KW-0255">Endonuclease</keyword>
<dbReference type="Pfam" id="PF13930">
    <property type="entry name" value="Endonuclea_NS_2"/>
    <property type="match status" value="1"/>
</dbReference>
<evidence type="ECO:0000313" key="2">
    <source>
        <dbReference type="EMBL" id="SET16755.1"/>
    </source>
</evidence>
<evidence type="ECO:0000259" key="1">
    <source>
        <dbReference type="Pfam" id="PF13930"/>
    </source>
</evidence>
<dbReference type="Gene3D" id="3.40.570.10">
    <property type="entry name" value="Extracellular Endonuclease, subunit A"/>
    <property type="match status" value="1"/>
</dbReference>
<dbReference type="Proteomes" id="UP000199800">
    <property type="component" value="Unassembled WGS sequence"/>
</dbReference>